<organism evidence="4 5">
    <name type="scientific">Halalkaliarchaeum desulfuricum</name>
    <dbReference type="NCBI Taxonomy" id="2055893"/>
    <lineage>
        <taxon>Archaea</taxon>
        <taxon>Methanobacteriati</taxon>
        <taxon>Methanobacteriota</taxon>
        <taxon>Stenosarchaea group</taxon>
        <taxon>Halobacteria</taxon>
        <taxon>Halobacteriales</taxon>
        <taxon>Haloferacaceae</taxon>
        <taxon>Halalkaliarchaeum</taxon>
    </lineage>
</organism>
<dbReference type="Gene3D" id="3.60.21.10">
    <property type="match status" value="1"/>
</dbReference>
<dbReference type="SUPFAM" id="SSF55816">
    <property type="entry name" value="5'-nucleotidase (syn. UDP-sugar hydrolase), C-terminal domain"/>
    <property type="match status" value="1"/>
</dbReference>
<evidence type="ECO:0000256" key="1">
    <source>
        <dbReference type="ARBA" id="ARBA00022729"/>
    </source>
</evidence>
<dbReference type="OrthoDB" id="21342at2157"/>
<keyword evidence="5" id="KW-1185">Reference proteome</keyword>
<dbReference type="GO" id="GO:0008663">
    <property type="term" value="F:2',3'-cyclic-nucleotide 2'-phosphodiesterase activity"/>
    <property type="evidence" value="ECO:0007669"/>
    <property type="project" value="UniProtKB-EC"/>
</dbReference>
<dbReference type="Pfam" id="PF00149">
    <property type="entry name" value="Metallophos"/>
    <property type="match status" value="1"/>
</dbReference>
<name>A0A343TLR2_9EURY</name>
<accession>A0A343TLR2</accession>
<dbReference type="InterPro" id="IPR029052">
    <property type="entry name" value="Metallo-depent_PP-like"/>
</dbReference>
<evidence type="ECO:0000259" key="3">
    <source>
        <dbReference type="Pfam" id="PF02872"/>
    </source>
</evidence>
<dbReference type="Proteomes" id="UP000263012">
    <property type="component" value="Chromosome"/>
</dbReference>
<dbReference type="CDD" id="cd00845">
    <property type="entry name" value="MPP_UshA_N_like"/>
    <property type="match status" value="1"/>
</dbReference>
<feature type="domain" description="5'-Nucleotidase C-terminal" evidence="3">
    <location>
        <begin position="279"/>
        <end position="422"/>
    </location>
</feature>
<dbReference type="EC" id="3.1.4.16" evidence="4"/>
<reference evidence="5" key="1">
    <citation type="submission" date="2017-11" db="EMBL/GenBank/DDBJ databases">
        <title>Phenotypic and genomic properties of facultatively anaerobic sulfur-reducing natronoarchaea from hypersaline soda lakes.</title>
        <authorList>
            <person name="Sorokin D.Y."/>
            <person name="Kublanov I.V."/>
            <person name="Roman P."/>
            <person name="Sinninghe Damste J.S."/>
            <person name="Golyshin P.N."/>
            <person name="Rojo D."/>
            <person name="Ciordia S."/>
            <person name="Mena M.D.C."/>
            <person name="Ferrer M."/>
            <person name="Messina E."/>
            <person name="Smedile F."/>
            <person name="La Spada G."/>
            <person name="La Cono V."/>
            <person name="Yakimov M.M."/>
        </authorList>
    </citation>
    <scope>NUCLEOTIDE SEQUENCE [LARGE SCALE GENOMIC DNA]</scope>
    <source>
        <strain evidence="5">AArc-Sl</strain>
    </source>
</reference>
<dbReference type="PANTHER" id="PTHR11575">
    <property type="entry name" value="5'-NUCLEOTIDASE-RELATED"/>
    <property type="match status" value="1"/>
</dbReference>
<dbReference type="InterPro" id="IPR036907">
    <property type="entry name" value="5'-Nucleotdase_C_sf"/>
</dbReference>
<dbReference type="InterPro" id="IPR004843">
    <property type="entry name" value="Calcineurin-like_PHP"/>
</dbReference>
<dbReference type="EMBL" id="CP025066">
    <property type="protein sequence ID" value="AUX10034.1"/>
    <property type="molecule type" value="Genomic_DNA"/>
</dbReference>
<dbReference type="GeneID" id="37878769"/>
<feature type="domain" description="Calcineurin-like phosphoesterase" evidence="2">
    <location>
        <begin position="3"/>
        <end position="199"/>
    </location>
</feature>
<keyword evidence="4" id="KW-0378">Hydrolase</keyword>
<protein>
    <submittedName>
        <fullName evidence="4">5'-nucleotidase/2',3'-cyclic nucleotide 2'-phosphodiesterase</fullName>
        <ecNumber evidence="4">3.1.3.5</ecNumber>
        <ecNumber evidence="4">3.1.4.16</ecNumber>
    </submittedName>
</protein>
<proteinExistence type="predicted"/>
<keyword evidence="1" id="KW-0732">Signal</keyword>
<dbReference type="PANTHER" id="PTHR11575:SF24">
    <property type="entry name" value="5'-NUCLEOTIDASE"/>
    <property type="match status" value="1"/>
</dbReference>
<evidence type="ECO:0000313" key="5">
    <source>
        <dbReference type="Proteomes" id="UP000263012"/>
    </source>
</evidence>
<dbReference type="SUPFAM" id="SSF56300">
    <property type="entry name" value="Metallo-dependent phosphatases"/>
    <property type="match status" value="1"/>
</dbReference>
<dbReference type="AlphaFoldDB" id="A0A343TLR2"/>
<dbReference type="EC" id="3.1.3.5" evidence="4"/>
<dbReference type="GO" id="GO:0009166">
    <property type="term" value="P:nucleotide catabolic process"/>
    <property type="evidence" value="ECO:0007669"/>
    <property type="project" value="InterPro"/>
</dbReference>
<dbReference type="RefSeq" id="WP_119819601.1">
    <property type="nucleotide sequence ID" value="NZ_CP025066.1"/>
</dbReference>
<dbReference type="InterPro" id="IPR006179">
    <property type="entry name" value="5_nucleotidase/apyrase"/>
</dbReference>
<dbReference type="InterPro" id="IPR008334">
    <property type="entry name" value="5'-Nucleotdase_C"/>
</dbReference>
<gene>
    <name evidence="4" type="primary">ushA2</name>
    <name evidence="4" type="ORF">AArcSl_2412</name>
</gene>
<dbReference type="PRINTS" id="PR01607">
    <property type="entry name" value="APYRASEFAMLY"/>
</dbReference>
<evidence type="ECO:0000259" key="2">
    <source>
        <dbReference type="Pfam" id="PF00149"/>
    </source>
</evidence>
<evidence type="ECO:0000313" key="4">
    <source>
        <dbReference type="EMBL" id="AUX10034.1"/>
    </source>
</evidence>
<dbReference type="KEGG" id="hdf:AArcSl_2412"/>
<sequence>MVRLIHYSDIENVYDTPERAGRLAGLLSELDGPDALVVGSGDNTSPGVLPLVSRGRQALDFFRAAGVDVETFGNHDFDYGPDATRQIVADSSVTWVGANVYDGDGERFAREEGAVPHAVFEVDGRRVGVFGVTDPATASLNPEASSLDFTDPIPEARQAIDALRDRGVDHVLAVSHLGSGDRALAELEVDAVLGGHVHSERIDRLNGAVLTRPGVNGHVVLEVELSRDGTDPAVTRHAVENGNPVPAPLDEGLVDALERRRSVADLGEVVTRVDEQLPRDAETVHGGECAIGNFIADAYRAASGADVGLQNSGGIRPGEPIEGAVTIADLISLVPFEEPVVTVRLTGAELRETFRQLSATEVNFGEDHWWHGHLSGASVVFDAGRKRLLEARVGGEPLEESATYTLATTEYVLHSDQEFPAIGQRHRAGEHGIQHEVLAAYARDRGIDVGLDGRIRQR</sequence>
<dbReference type="Gene3D" id="3.90.780.10">
    <property type="entry name" value="5'-Nucleotidase, C-terminal domain"/>
    <property type="match status" value="1"/>
</dbReference>
<dbReference type="GO" id="GO:0008253">
    <property type="term" value="F:5'-nucleotidase activity"/>
    <property type="evidence" value="ECO:0007669"/>
    <property type="project" value="UniProtKB-EC"/>
</dbReference>
<dbReference type="Pfam" id="PF02872">
    <property type="entry name" value="5_nucleotid_C"/>
    <property type="match status" value="1"/>
</dbReference>